<protein>
    <recommendedName>
        <fullName evidence="1">RNA-directed DNA polymerase</fullName>
        <ecNumber evidence="1">2.7.7.49</ecNumber>
    </recommendedName>
</protein>
<dbReference type="InterPro" id="IPR001584">
    <property type="entry name" value="Integrase_cat-core"/>
</dbReference>
<feature type="compositionally biased region" description="Low complexity" evidence="2">
    <location>
        <begin position="211"/>
        <end position="224"/>
    </location>
</feature>
<dbReference type="Gene3D" id="1.10.340.70">
    <property type="match status" value="1"/>
</dbReference>
<dbReference type="EMBL" id="WJBH02000005">
    <property type="protein sequence ID" value="KAI9558428.1"/>
    <property type="molecule type" value="Genomic_DNA"/>
</dbReference>
<dbReference type="Gene3D" id="3.30.420.10">
    <property type="entry name" value="Ribonuclease H-like superfamily/Ribonuclease H"/>
    <property type="match status" value="1"/>
</dbReference>
<dbReference type="EC" id="2.7.7.49" evidence="1"/>
<feature type="region of interest" description="Disordered" evidence="2">
    <location>
        <begin position="113"/>
        <end position="185"/>
    </location>
</feature>
<dbReference type="Proteomes" id="UP000820818">
    <property type="component" value="Linkage Group LG5"/>
</dbReference>
<sequence>MSTYTGARSKTYSKLSEYTAHSESETPLLQQSIVNTDHVVPLVTPATSQCKRPTRSTHIKATVSNSPSILAETIDWIRRSPTPSDYYDTETGAAAAPYHSDVKASSNMIVDSANSKHASPSSNDQTIRDQHGHRRTFSREHSPIGTAINASRANQDTICRDYTPSSSRITIQPTEATRKTLISTPRKGFYQMSSGTAHHLPVIDRNFTPPSSSDDISISVGDSDWTTGRNHTTSRTSVSDIGDDELYTDSSGEEIPAHFDIDVNINTPGPTSDCESNGGTTPGKKLPNDIHQHPANSANTISHTKNGINCTHHRPTASSSGTSASNQNKYQPVKTSQKMNINQQSHQSNNLPMGDLQDYQKGQRALTMLLQIPNFSAYPKSEHENSIDAVRLQILRQKFLQGLDPALRNKIRYKPFTTYETMVADTNKYALRMENEKEEIHKRNLLMQSMAIVDHRKFKNYRSRYKSKMKKYVPSPRKRPIILVLTFTLKTGSQEYYEQPPNSLFRHRQERQSYDRPFQKNDRAPTTATCHFCGIKSHLMKDCRKFQPNLPGQYQENASDPLCISIRNYLDNGELTAENQEKFAIWVKEIDFYQVLNGVLYRKKHPIKSNKRQDVNYQVVLPLDLRPTELKHLHDDPTAGHLAYQRTYLKVKNHYYWLSMRKDIKEYCRVCKTCLANTKTTYRTFLHPHELAKTPFDVVGMDFLGPFNPPSTRNKKYIMVMTDYVTKWPEVVALPDQTALTTADAFLNLIIERHGLPKAIVSDRGSNFPSSVFRHLCKSLTIDQRLTTAYNPVSNGHTERFNRTLTTMLRKELGDGCHDNWENILGEVCFAYRTSIPSSTLESPFLMLYGRDANLPISNFREAMTAPTASPSDYVGSLLERLQMSFQRAREENKKPRERQREQYYKVGDKVLLDIKVLPHGETKSSSPSPESNHPLEKKGEESYDIDGSHSGDCLNTCGGKDFVIFRREKSLKNSQNYPPRRLKTISTGNGTSSIHPKATQPRTNQNRRHQQMRRYPAEGTAEGTPGNPYVKEEYYRKHRSLSIRAFRKHKAEFEEHLERKKKKLSPQESPYPDSYPLPNFSTHEGINWTELTAQPATNDFIRIQILPLEMILYVTITLLLSSTSAFQTFVCNCKNPIKTEHLRRQDDYCPAILDPAQKNVEYTLWTNRRSGIKFQGTICGRWTKINHITTDFFGQKIIVPETIALDTSVEDCNIMGKIKKCEDRQMHFVDGKWTLNTEPPTSGKANVSHGSHSHNHLTLIWDKALASALDNTPKRIDNGEGHLIKTSTPETYRLEDETKQLGFHIKRINRCLTAFCQNKNDSFIVNRRLTISDAVTQSSILGPQETGPLSSDNRSNSPLDHILRSQNKLAAHVQFVRDKVIEQENSMIRTIRNTQSTYRECYWREKYVNFHGKHHVYRNGTWTKAEATLIQPERDWPTTFRYDDDNTYEYEPQANPAYDNWAGSHMNIVADIAAAMSEQNVNENSGSYPIKTLILTPKEKADISNYVTWWETIKIILALTGLLIILALTFQLLHWFGIFELCWTGCCKPTHRTLQNIHRPQRRRREVMDISEPVDLRQFLPPLQTDV</sequence>
<dbReference type="FunFam" id="3.30.420.10:FF:000032">
    <property type="entry name" value="Retrovirus-related Pol polyprotein from transposon 297-like Protein"/>
    <property type="match status" value="1"/>
</dbReference>
<dbReference type="GO" id="GO:0003676">
    <property type="term" value="F:nucleic acid binding"/>
    <property type="evidence" value="ECO:0007669"/>
    <property type="project" value="InterPro"/>
</dbReference>
<dbReference type="InterPro" id="IPR012337">
    <property type="entry name" value="RNaseH-like_sf"/>
</dbReference>
<feature type="domain" description="Integrase catalytic" evidence="4">
    <location>
        <begin position="691"/>
        <end position="852"/>
    </location>
</feature>
<keyword evidence="3" id="KW-1133">Transmembrane helix</keyword>
<feature type="region of interest" description="Disordered" evidence="2">
    <location>
        <begin position="201"/>
        <end position="251"/>
    </location>
</feature>
<feature type="transmembrane region" description="Helical" evidence="3">
    <location>
        <begin position="1516"/>
        <end position="1538"/>
    </location>
</feature>
<dbReference type="Pfam" id="PF17921">
    <property type="entry name" value="Integrase_H2C2"/>
    <property type="match status" value="1"/>
</dbReference>
<dbReference type="FunFam" id="1.10.340.70:FF:000001">
    <property type="entry name" value="Retrovirus-related Pol polyprotein from transposon gypsy-like Protein"/>
    <property type="match status" value="1"/>
</dbReference>
<keyword evidence="3" id="KW-0812">Transmembrane</keyword>
<dbReference type="GO" id="GO:0003964">
    <property type="term" value="F:RNA-directed DNA polymerase activity"/>
    <property type="evidence" value="ECO:0007669"/>
    <property type="project" value="UniProtKB-EC"/>
</dbReference>
<proteinExistence type="predicted"/>
<dbReference type="InterPro" id="IPR050951">
    <property type="entry name" value="Retrovirus_Pol_polyprotein"/>
</dbReference>
<organism evidence="5 6">
    <name type="scientific">Daphnia sinensis</name>
    <dbReference type="NCBI Taxonomy" id="1820382"/>
    <lineage>
        <taxon>Eukaryota</taxon>
        <taxon>Metazoa</taxon>
        <taxon>Ecdysozoa</taxon>
        <taxon>Arthropoda</taxon>
        <taxon>Crustacea</taxon>
        <taxon>Branchiopoda</taxon>
        <taxon>Diplostraca</taxon>
        <taxon>Cladocera</taxon>
        <taxon>Anomopoda</taxon>
        <taxon>Daphniidae</taxon>
        <taxon>Daphnia</taxon>
        <taxon>Daphnia similis group</taxon>
    </lineage>
</organism>
<evidence type="ECO:0000256" key="1">
    <source>
        <dbReference type="ARBA" id="ARBA00012493"/>
    </source>
</evidence>
<dbReference type="PANTHER" id="PTHR37984:SF5">
    <property type="entry name" value="PROTEIN NYNRIN-LIKE"/>
    <property type="match status" value="1"/>
</dbReference>
<dbReference type="SUPFAM" id="SSF53098">
    <property type="entry name" value="Ribonuclease H-like"/>
    <property type="match status" value="1"/>
</dbReference>
<feature type="compositionally biased region" description="Basic and acidic residues" evidence="2">
    <location>
        <begin position="934"/>
        <end position="950"/>
    </location>
</feature>
<dbReference type="InterPro" id="IPR036397">
    <property type="entry name" value="RNaseH_sf"/>
</dbReference>
<dbReference type="PANTHER" id="PTHR37984">
    <property type="entry name" value="PROTEIN CBG26694"/>
    <property type="match status" value="1"/>
</dbReference>
<dbReference type="Pfam" id="PF00665">
    <property type="entry name" value="rve"/>
    <property type="match status" value="1"/>
</dbReference>
<dbReference type="InterPro" id="IPR041588">
    <property type="entry name" value="Integrase_H2C2"/>
</dbReference>
<feature type="region of interest" description="Disordered" evidence="2">
    <location>
        <begin position="973"/>
        <end position="1030"/>
    </location>
</feature>
<feature type="compositionally biased region" description="Polar residues" evidence="2">
    <location>
        <begin position="294"/>
        <end position="309"/>
    </location>
</feature>
<feature type="compositionally biased region" description="Polar residues" evidence="2">
    <location>
        <begin position="266"/>
        <end position="279"/>
    </location>
</feature>
<feature type="region of interest" description="Disordered" evidence="2">
    <location>
        <begin position="1341"/>
        <end position="1360"/>
    </location>
</feature>
<evidence type="ECO:0000313" key="5">
    <source>
        <dbReference type="EMBL" id="KAI9558428.1"/>
    </source>
</evidence>
<feature type="region of interest" description="Disordered" evidence="2">
    <location>
        <begin position="920"/>
        <end position="951"/>
    </location>
</feature>
<reference evidence="5 6" key="1">
    <citation type="submission" date="2022-05" db="EMBL/GenBank/DDBJ databases">
        <title>A multi-omics perspective on studying reproductive biology in Daphnia sinensis.</title>
        <authorList>
            <person name="Jia J."/>
        </authorList>
    </citation>
    <scope>NUCLEOTIDE SEQUENCE [LARGE SCALE GENOMIC DNA]</scope>
    <source>
        <strain evidence="5 6">WSL</strain>
    </source>
</reference>
<feature type="compositionally biased region" description="Polar residues" evidence="2">
    <location>
        <begin position="113"/>
        <end position="125"/>
    </location>
</feature>
<comment type="caution">
    <text evidence="5">The sequence shown here is derived from an EMBL/GenBank/DDBJ whole genome shotgun (WGS) entry which is preliminary data.</text>
</comment>
<feature type="region of interest" description="Disordered" evidence="2">
    <location>
        <begin position="1058"/>
        <end position="1077"/>
    </location>
</feature>
<feature type="region of interest" description="Disordered" evidence="2">
    <location>
        <begin position="266"/>
        <end position="335"/>
    </location>
</feature>
<dbReference type="PROSITE" id="PS50994">
    <property type="entry name" value="INTEGRASE"/>
    <property type="match status" value="1"/>
</dbReference>
<gene>
    <name evidence="5" type="ORF">GHT06_015212</name>
</gene>
<evidence type="ECO:0000313" key="6">
    <source>
        <dbReference type="Proteomes" id="UP000820818"/>
    </source>
</evidence>
<evidence type="ECO:0000256" key="2">
    <source>
        <dbReference type="SAM" id="MobiDB-lite"/>
    </source>
</evidence>
<keyword evidence="3" id="KW-0472">Membrane</keyword>
<dbReference type="GO" id="GO:0015074">
    <property type="term" value="P:DNA integration"/>
    <property type="evidence" value="ECO:0007669"/>
    <property type="project" value="InterPro"/>
</dbReference>
<feature type="compositionally biased region" description="Polar residues" evidence="2">
    <location>
        <begin position="316"/>
        <end position="335"/>
    </location>
</feature>
<evidence type="ECO:0000259" key="4">
    <source>
        <dbReference type="PROSITE" id="PS50994"/>
    </source>
</evidence>
<keyword evidence="6" id="KW-1185">Reference proteome</keyword>
<feature type="compositionally biased region" description="Polar residues" evidence="2">
    <location>
        <begin position="148"/>
        <end position="183"/>
    </location>
</feature>
<accession>A0AAD5L9Z7</accession>
<feature type="compositionally biased region" description="Polar residues" evidence="2">
    <location>
        <begin position="225"/>
        <end position="239"/>
    </location>
</feature>
<evidence type="ECO:0000256" key="3">
    <source>
        <dbReference type="SAM" id="Phobius"/>
    </source>
</evidence>
<name>A0AAD5L9Z7_9CRUS</name>
<feature type="compositionally biased region" description="Polar residues" evidence="2">
    <location>
        <begin position="985"/>
        <end position="1005"/>
    </location>
</feature>